<organism evidence="1 2">
    <name type="scientific">Tetrapyrgos nigripes</name>
    <dbReference type="NCBI Taxonomy" id="182062"/>
    <lineage>
        <taxon>Eukaryota</taxon>
        <taxon>Fungi</taxon>
        <taxon>Dikarya</taxon>
        <taxon>Basidiomycota</taxon>
        <taxon>Agaricomycotina</taxon>
        <taxon>Agaricomycetes</taxon>
        <taxon>Agaricomycetidae</taxon>
        <taxon>Agaricales</taxon>
        <taxon>Marasmiineae</taxon>
        <taxon>Marasmiaceae</taxon>
        <taxon>Tetrapyrgos</taxon>
    </lineage>
</organism>
<comment type="caution">
    <text evidence="1">The sequence shown here is derived from an EMBL/GenBank/DDBJ whole genome shotgun (WGS) entry which is preliminary data.</text>
</comment>
<name>A0A8H5FPU7_9AGAR</name>
<reference evidence="1 2" key="1">
    <citation type="journal article" date="2020" name="ISME J.">
        <title>Uncovering the hidden diversity of litter-decomposition mechanisms in mushroom-forming fungi.</title>
        <authorList>
            <person name="Floudas D."/>
            <person name="Bentzer J."/>
            <person name="Ahren D."/>
            <person name="Johansson T."/>
            <person name="Persson P."/>
            <person name="Tunlid A."/>
        </authorList>
    </citation>
    <scope>NUCLEOTIDE SEQUENCE [LARGE SCALE GENOMIC DNA]</scope>
    <source>
        <strain evidence="1 2">CBS 291.85</strain>
    </source>
</reference>
<evidence type="ECO:0000313" key="1">
    <source>
        <dbReference type="EMBL" id="KAF5344714.1"/>
    </source>
</evidence>
<evidence type="ECO:0000313" key="2">
    <source>
        <dbReference type="Proteomes" id="UP000559256"/>
    </source>
</evidence>
<dbReference type="Proteomes" id="UP000559256">
    <property type="component" value="Unassembled WGS sequence"/>
</dbReference>
<keyword evidence="2" id="KW-1185">Reference proteome</keyword>
<accession>A0A8H5FPU7</accession>
<gene>
    <name evidence="1" type="ORF">D9758_015282</name>
</gene>
<sequence length="83" mass="9396">MLVGMIMGISGKGFGFEGVVVNWSLLQDSGHVRRSTSLATLSSRVFLGKVWNLNRFDFYLTSISDWTCLLKVIRERAKVRKKS</sequence>
<dbReference type="EMBL" id="JAACJM010000119">
    <property type="protein sequence ID" value="KAF5344714.1"/>
    <property type="molecule type" value="Genomic_DNA"/>
</dbReference>
<protein>
    <submittedName>
        <fullName evidence="1">Uncharacterized protein</fullName>
    </submittedName>
</protein>
<dbReference type="AlphaFoldDB" id="A0A8H5FPU7"/>
<proteinExistence type="predicted"/>